<dbReference type="Pfam" id="PF05183">
    <property type="entry name" value="RdRP"/>
    <property type="match status" value="1"/>
</dbReference>
<keyword evidence="5" id="KW-1185">Reference proteome</keyword>
<comment type="caution">
    <text evidence="4">The sequence shown here is derived from an EMBL/GenBank/DDBJ whole genome shotgun (WGS) entry which is preliminary data.</text>
</comment>
<evidence type="ECO:0000256" key="1">
    <source>
        <dbReference type="RuleBase" id="RU363098"/>
    </source>
</evidence>
<dbReference type="GO" id="GO:0031380">
    <property type="term" value="C:nuclear RNA-directed RNA polymerase complex"/>
    <property type="evidence" value="ECO:0007669"/>
    <property type="project" value="TreeGrafter"/>
</dbReference>
<evidence type="ECO:0000259" key="3">
    <source>
        <dbReference type="Pfam" id="PF05183"/>
    </source>
</evidence>
<feature type="compositionally biased region" description="Low complexity" evidence="2">
    <location>
        <begin position="260"/>
        <end position="271"/>
    </location>
</feature>
<gene>
    <name evidence="4" type="ORF">QBC35DRAFT_189514</name>
</gene>
<evidence type="ECO:0000256" key="2">
    <source>
        <dbReference type="SAM" id="MobiDB-lite"/>
    </source>
</evidence>
<reference evidence="4" key="1">
    <citation type="journal article" date="2023" name="Mol. Phylogenet. Evol.">
        <title>Genome-scale phylogeny and comparative genomics of the fungal order Sordariales.</title>
        <authorList>
            <person name="Hensen N."/>
            <person name="Bonometti L."/>
            <person name="Westerberg I."/>
            <person name="Brannstrom I.O."/>
            <person name="Guillou S."/>
            <person name="Cros-Aarteil S."/>
            <person name="Calhoun S."/>
            <person name="Haridas S."/>
            <person name="Kuo A."/>
            <person name="Mondo S."/>
            <person name="Pangilinan J."/>
            <person name="Riley R."/>
            <person name="LaButti K."/>
            <person name="Andreopoulos B."/>
            <person name="Lipzen A."/>
            <person name="Chen C."/>
            <person name="Yan M."/>
            <person name="Daum C."/>
            <person name="Ng V."/>
            <person name="Clum A."/>
            <person name="Steindorff A."/>
            <person name="Ohm R.A."/>
            <person name="Martin F."/>
            <person name="Silar P."/>
            <person name="Natvig D.O."/>
            <person name="Lalanne C."/>
            <person name="Gautier V."/>
            <person name="Ament-Velasquez S.L."/>
            <person name="Kruys A."/>
            <person name="Hutchinson M.I."/>
            <person name="Powell A.J."/>
            <person name="Barry K."/>
            <person name="Miller A.N."/>
            <person name="Grigoriev I.V."/>
            <person name="Debuchy R."/>
            <person name="Gladieux P."/>
            <person name="Hiltunen Thoren M."/>
            <person name="Johannesson H."/>
        </authorList>
    </citation>
    <scope>NUCLEOTIDE SEQUENCE</scope>
    <source>
        <strain evidence="4">PSN309</strain>
    </source>
</reference>
<sequence length="1424" mass="160165">MPPFSLNSPYPTTPKNDVVDLHLQIINSDYGLEIENVKKLQLTAEEREQLKRTDQDFARRYQICGLIHYLSFQRPQDGSEAYLQRALTTFLYEAKAASRNWIPKPKADPTTLPTTQNAPRAITWGHRIQLEELLARVLEDVKQHVLEQIRTPSMRSLAKSNSEFGSVSSTPSSESLGSKRKSDDEETPTNTKRTKPQIPSSVPSLKHTTSAPPLIGNRLDHVPSRQRPGPERPKQSAMREAPPRGSYGAASPRPPPSQFTSSSKTTSHAAAPVPIRRSQEAPALSSNYPARSRSPHKPTPNGIDDFDENDYLADIRDAELVELTEAEFEFGRQNMRKARPLVASTPKPAVVDPQRPVATAAPKRLEIVHQRQQELAELSEAEFKYARHDMRKARPVGGATPKPVAAVPLAQQLMTTAVHEPPAMVAQQNGDVFKPTASPRKPNSSPPKSLGERLQNIWPKFPYWLRPAPLAIAWEVTRICLHSGADIDHPSLQYDPAWATYDPDEFRKSLARLEAFRGKYFPAEKPAAEVWKAALSPSWESKNNTVVLSISLEFNPDPSGPLFEVNMRPLRFDKSCRLTRHFGGDRFFEVLFPSPTAQGAPPVFKDGGADQVIDWLTATPHPLVGRQWRAFFAKDAGFRKPPKDYHLGTEQKPVFKERIHFFAESGENIRRLPVSKMLDWLLGLSKPKNQKQPHLKLFSRIQLGLSKTYPAVVLQPHQIRIEPADILSPIGRCMNDGIGLMSPSVARKVRDALGLTEIPSAIQARIGPAKGMWLMDVKDTSQEDWISTYPSQRKWDCDADCDVDHRTLEVRSVATELKSAGLNMQFLPVLEDRAKDKEAMRIAIANRLMDDLNKEFEGQKAALQHPLRLRQWVHENWSARPERLKTGSVQFLAGLPDKKEESLTYLLNNGFDPCKQKYLQDIAFELQRQKTDTLINKLNIRIGCSAYVYMCVDFWGVLEEGEVHIGFSNKFRDEGDDKSYTLLADCDVLVARSPAHFPSDIQKVRAVFRPELHALKDVIVFSAKGDVPLADMLSGGDYDGDMAWVCWDIPLCTGFVNSKVPKEPDLSRYLSQDEDSFRDLIGDHGGDRDAAVYDMIGKSFKFAMQPNYLGICTNYKERLCYVNNSVSDEGAIVLSTLVGKLVDQSKQGIIFNKECWARLQRDYGMKPQLPDPAYKGDRWMEKMAPSHIIDYLKFSVAAPAVDKELDALHRLLNNKDKSRSDNAAHYYDRDLVVYHDLFAELSKESKTFEKILTSLREEIEVLKNNWSMAMSKNSSSPLTFPQKVALLYDQYCKIGPTDGTASAPVKLDSRTALLFMQPMASGDQTGGAYSWWELLKASSAFKYCYQRAPKMVFLMAGRQLVYIKAWQVSSAGSGQGPFMTMTPLMYAALNPDGRFVKQHIAAEEYDGTEYPDDPEVSGIEDDIL</sequence>
<protein>
    <recommendedName>
        <fullName evidence="1">RNA-dependent RNA polymerase</fullName>
        <ecNumber evidence="1">2.7.7.48</ecNumber>
    </recommendedName>
</protein>
<dbReference type="Gene3D" id="1.10.8.790">
    <property type="entry name" value="RNA-dependent RNA polymerase, slab domain, helical subdomain-like"/>
    <property type="match status" value="1"/>
</dbReference>
<feature type="region of interest" description="Disordered" evidence="2">
    <location>
        <begin position="157"/>
        <end position="308"/>
    </location>
</feature>
<comment type="similarity">
    <text evidence="1">Belongs to the RdRP family.</text>
</comment>
<dbReference type="GO" id="GO:0003968">
    <property type="term" value="F:RNA-directed RNA polymerase activity"/>
    <property type="evidence" value="ECO:0007669"/>
    <property type="project" value="UniProtKB-KW"/>
</dbReference>
<keyword evidence="1" id="KW-0548">Nucleotidyltransferase</keyword>
<feature type="compositionally biased region" description="Polar residues" evidence="2">
    <location>
        <begin position="197"/>
        <end position="211"/>
    </location>
</feature>
<keyword evidence="1" id="KW-0696">RNA-directed RNA polymerase</keyword>
<dbReference type="GO" id="GO:0030422">
    <property type="term" value="P:siRNA processing"/>
    <property type="evidence" value="ECO:0007669"/>
    <property type="project" value="TreeGrafter"/>
</dbReference>
<keyword evidence="1" id="KW-0694">RNA-binding</keyword>
<feature type="compositionally biased region" description="Low complexity" evidence="2">
    <location>
        <begin position="438"/>
        <end position="449"/>
    </location>
</feature>
<dbReference type="EC" id="2.7.7.48" evidence="1"/>
<comment type="catalytic activity">
    <reaction evidence="1">
        <text>RNA(n) + a ribonucleoside 5'-triphosphate = RNA(n+1) + diphosphate</text>
        <dbReference type="Rhea" id="RHEA:21248"/>
        <dbReference type="Rhea" id="RHEA-COMP:14527"/>
        <dbReference type="Rhea" id="RHEA-COMP:17342"/>
        <dbReference type="ChEBI" id="CHEBI:33019"/>
        <dbReference type="ChEBI" id="CHEBI:61557"/>
        <dbReference type="ChEBI" id="CHEBI:140395"/>
        <dbReference type="EC" id="2.7.7.48"/>
    </reaction>
</comment>
<name>A0AAN6WV76_9PEZI</name>
<dbReference type="InterPro" id="IPR007855">
    <property type="entry name" value="RDRP"/>
</dbReference>
<dbReference type="InterPro" id="IPR057596">
    <property type="entry name" value="RDRP_core"/>
</dbReference>
<feature type="compositionally biased region" description="Basic and acidic residues" evidence="2">
    <location>
        <begin position="218"/>
        <end position="234"/>
    </location>
</feature>
<dbReference type="EMBL" id="MU864386">
    <property type="protein sequence ID" value="KAK4188591.1"/>
    <property type="molecule type" value="Genomic_DNA"/>
</dbReference>
<evidence type="ECO:0000313" key="5">
    <source>
        <dbReference type="Proteomes" id="UP001302126"/>
    </source>
</evidence>
<dbReference type="Proteomes" id="UP001302126">
    <property type="component" value="Unassembled WGS sequence"/>
</dbReference>
<dbReference type="PANTHER" id="PTHR23079">
    <property type="entry name" value="RNA-DEPENDENT RNA POLYMERASE"/>
    <property type="match status" value="1"/>
</dbReference>
<feature type="domain" description="RDRP core" evidence="3">
    <location>
        <begin position="566"/>
        <end position="1196"/>
    </location>
</feature>
<evidence type="ECO:0000313" key="4">
    <source>
        <dbReference type="EMBL" id="KAK4188591.1"/>
    </source>
</evidence>
<reference evidence="4" key="2">
    <citation type="submission" date="2023-05" db="EMBL/GenBank/DDBJ databases">
        <authorList>
            <consortium name="Lawrence Berkeley National Laboratory"/>
            <person name="Steindorff A."/>
            <person name="Hensen N."/>
            <person name="Bonometti L."/>
            <person name="Westerberg I."/>
            <person name="Brannstrom I.O."/>
            <person name="Guillou S."/>
            <person name="Cros-Aarteil S."/>
            <person name="Calhoun S."/>
            <person name="Haridas S."/>
            <person name="Kuo A."/>
            <person name="Mondo S."/>
            <person name="Pangilinan J."/>
            <person name="Riley R."/>
            <person name="Labutti K."/>
            <person name="Andreopoulos B."/>
            <person name="Lipzen A."/>
            <person name="Chen C."/>
            <person name="Yanf M."/>
            <person name="Daum C."/>
            <person name="Ng V."/>
            <person name="Clum A."/>
            <person name="Ohm R."/>
            <person name="Martin F."/>
            <person name="Silar P."/>
            <person name="Natvig D."/>
            <person name="Lalanne C."/>
            <person name="Gautier V."/>
            <person name="Ament-Velasquez S.L."/>
            <person name="Kruys A."/>
            <person name="Hutchinson M.I."/>
            <person name="Powell A.J."/>
            <person name="Barry K."/>
            <person name="Miller A.N."/>
            <person name="Grigoriev I.V."/>
            <person name="Debuchy R."/>
            <person name="Gladieux P."/>
            <person name="Thoren M.H."/>
            <person name="Johannesson H."/>
        </authorList>
    </citation>
    <scope>NUCLEOTIDE SEQUENCE</scope>
    <source>
        <strain evidence="4">PSN309</strain>
    </source>
</reference>
<keyword evidence="1" id="KW-0808">Transferase</keyword>
<dbReference type="PANTHER" id="PTHR23079:SF14">
    <property type="entry name" value="RNA-DEPENDENT RNA POLYMERASE"/>
    <property type="match status" value="1"/>
</dbReference>
<proteinExistence type="inferred from homology"/>
<organism evidence="4 5">
    <name type="scientific">Podospora australis</name>
    <dbReference type="NCBI Taxonomy" id="1536484"/>
    <lineage>
        <taxon>Eukaryota</taxon>
        <taxon>Fungi</taxon>
        <taxon>Dikarya</taxon>
        <taxon>Ascomycota</taxon>
        <taxon>Pezizomycotina</taxon>
        <taxon>Sordariomycetes</taxon>
        <taxon>Sordariomycetidae</taxon>
        <taxon>Sordariales</taxon>
        <taxon>Podosporaceae</taxon>
        <taxon>Podospora</taxon>
    </lineage>
</organism>
<accession>A0AAN6WV76</accession>
<feature type="region of interest" description="Disordered" evidence="2">
    <location>
        <begin position="432"/>
        <end position="451"/>
    </location>
</feature>
<feature type="compositionally biased region" description="Polar residues" evidence="2">
    <location>
        <begin position="157"/>
        <end position="176"/>
    </location>
</feature>
<dbReference type="GO" id="GO:0003723">
    <property type="term" value="F:RNA binding"/>
    <property type="evidence" value="ECO:0007669"/>
    <property type="project" value="UniProtKB-KW"/>
</dbReference>